<dbReference type="Pfam" id="PF16170">
    <property type="entry name" value="DUF4873"/>
    <property type="match status" value="1"/>
</dbReference>
<proteinExistence type="predicted"/>
<gene>
    <name evidence="3" type="ORF">F0U47_05675</name>
</gene>
<feature type="domain" description="DUF4873" evidence="2">
    <location>
        <begin position="110"/>
        <end position="199"/>
    </location>
</feature>
<reference evidence="3 4" key="1">
    <citation type="submission" date="2019-09" db="EMBL/GenBank/DDBJ databases">
        <title>Nocardioides panacisoli sp. nov., isolated from the soil of a ginseng field.</title>
        <authorList>
            <person name="Cho C."/>
        </authorList>
    </citation>
    <scope>NUCLEOTIDE SEQUENCE [LARGE SCALE GENOMIC DNA]</scope>
    <source>
        <strain evidence="3 4">BN140041</strain>
    </source>
</reference>
<evidence type="ECO:0000313" key="3">
    <source>
        <dbReference type="EMBL" id="KAA1428409.1"/>
    </source>
</evidence>
<evidence type="ECO:0000256" key="1">
    <source>
        <dbReference type="SAM" id="MobiDB-lite"/>
    </source>
</evidence>
<reference evidence="3 4" key="2">
    <citation type="submission" date="2019-09" db="EMBL/GenBank/DDBJ databases">
        <authorList>
            <person name="Jin C."/>
        </authorList>
    </citation>
    <scope>NUCLEOTIDE SEQUENCE [LARGE SCALE GENOMIC DNA]</scope>
    <source>
        <strain evidence="3 4">BN140041</strain>
    </source>
</reference>
<keyword evidence="4" id="KW-1185">Reference proteome</keyword>
<sequence>MARAVPRAQPQRPRRAGDEAVAHSPRDLPPGRPRRGACLPRGQGQHPPPRDGDGRLRVAGRVPRGERPDGARRPAALEAQRVSRVTRRTRRSRRSRRPRETAWLPPEEDSGYDGSALLLVGDQALEVTVHLDGHLEPLDGRFHWYGRIERSVPVAAAKAAGATTAELVIGDRPPAALRLAEHDPWGHVQVSGTGAPPYPLEAVEVELPA</sequence>
<evidence type="ECO:0000313" key="4">
    <source>
        <dbReference type="Proteomes" id="UP000324351"/>
    </source>
</evidence>
<accession>A0A5B1M8U7</accession>
<feature type="compositionally biased region" description="Basic and acidic residues" evidence="1">
    <location>
        <begin position="63"/>
        <end position="72"/>
    </location>
</feature>
<dbReference type="AlphaFoldDB" id="A0A5B1M8U7"/>
<organism evidence="3 4">
    <name type="scientific">Nocardioides antri</name>
    <dbReference type="NCBI Taxonomy" id="2607659"/>
    <lineage>
        <taxon>Bacteria</taxon>
        <taxon>Bacillati</taxon>
        <taxon>Actinomycetota</taxon>
        <taxon>Actinomycetes</taxon>
        <taxon>Propionibacteriales</taxon>
        <taxon>Nocardioidaceae</taxon>
        <taxon>Nocardioides</taxon>
    </lineage>
</organism>
<feature type="compositionally biased region" description="Basic residues" evidence="1">
    <location>
        <begin position="84"/>
        <end position="97"/>
    </location>
</feature>
<dbReference type="EMBL" id="VUJW01000002">
    <property type="protein sequence ID" value="KAA1428409.1"/>
    <property type="molecule type" value="Genomic_DNA"/>
</dbReference>
<feature type="compositionally biased region" description="Low complexity" evidence="1">
    <location>
        <begin position="1"/>
        <end position="11"/>
    </location>
</feature>
<dbReference type="Proteomes" id="UP000324351">
    <property type="component" value="Unassembled WGS sequence"/>
</dbReference>
<protein>
    <submittedName>
        <fullName evidence="3">DUF4873 domain-containing protein</fullName>
    </submittedName>
</protein>
<feature type="region of interest" description="Disordered" evidence="1">
    <location>
        <begin position="1"/>
        <end position="112"/>
    </location>
</feature>
<comment type="caution">
    <text evidence="3">The sequence shown here is derived from an EMBL/GenBank/DDBJ whole genome shotgun (WGS) entry which is preliminary data.</text>
</comment>
<feature type="compositionally biased region" description="Basic and acidic residues" evidence="1">
    <location>
        <begin position="15"/>
        <end position="26"/>
    </location>
</feature>
<evidence type="ECO:0000259" key="2">
    <source>
        <dbReference type="Pfam" id="PF16170"/>
    </source>
</evidence>
<dbReference type="InterPro" id="IPR032371">
    <property type="entry name" value="DUF4873"/>
</dbReference>
<name>A0A5B1M8U7_9ACTN</name>